<sequence>MACWLLQATVHSVLRMYQFLNRSYWLDHIRKHGSQPVGCPHPHCGSAEFGSAQQLRFHLHGAHGIRGLERTTPSKRSRGSEEKSPRRKRQRSLKKEEQDEVSIEMDYYFVNFTSEGLGSCERRKVKSPHSPADEKVPETGLLSPPSPGAEPIDPAIFQEAPDAITKAPETIPLENSLQEHQGFPPFPSPSTENEAPIPRETPPSSICDEDLIDPAILQSNVSPSDVVPAGLLQSAYTHGTVACAKLTERV</sequence>
<dbReference type="EMBL" id="MU001700">
    <property type="protein sequence ID" value="KAF2453041.1"/>
    <property type="molecule type" value="Genomic_DNA"/>
</dbReference>
<evidence type="ECO:0000313" key="2">
    <source>
        <dbReference type="EMBL" id="KAF2453041.1"/>
    </source>
</evidence>
<name>A0A6A6NMV5_9PEZI</name>
<evidence type="ECO:0008006" key="4">
    <source>
        <dbReference type="Google" id="ProtNLM"/>
    </source>
</evidence>
<dbReference type="Proteomes" id="UP000799766">
    <property type="component" value="Unassembled WGS sequence"/>
</dbReference>
<feature type="region of interest" description="Disordered" evidence="1">
    <location>
        <begin position="62"/>
        <end position="97"/>
    </location>
</feature>
<protein>
    <recommendedName>
        <fullName evidence="4">C2H2-type domain-containing protein</fullName>
    </recommendedName>
</protein>
<dbReference type="OrthoDB" id="10663294at2759"/>
<evidence type="ECO:0000256" key="1">
    <source>
        <dbReference type="SAM" id="MobiDB-lite"/>
    </source>
</evidence>
<evidence type="ECO:0000313" key="3">
    <source>
        <dbReference type="Proteomes" id="UP000799766"/>
    </source>
</evidence>
<dbReference type="AlphaFoldDB" id="A0A6A6NMV5"/>
<feature type="region of interest" description="Disordered" evidence="1">
    <location>
        <begin position="120"/>
        <end position="148"/>
    </location>
</feature>
<organism evidence="2 3">
    <name type="scientific">Lineolata rhizophorae</name>
    <dbReference type="NCBI Taxonomy" id="578093"/>
    <lineage>
        <taxon>Eukaryota</taxon>
        <taxon>Fungi</taxon>
        <taxon>Dikarya</taxon>
        <taxon>Ascomycota</taxon>
        <taxon>Pezizomycotina</taxon>
        <taxon>Dothideomycetes</taxon>
        <taxon>Dothideomycetes incertae sedis</taxon>
        <taxon>Lineolatales</taxon>
        <taxon>Lineolataceae</taxon>
        <taxon>Lineolata</taxon>
    </lineage>
</organism>
<accession>A0A6A6NMV5</accession>
<gene>
    <name evidence="2" type="ORF">BDY21DRAFT_145620</name>
</gene>
<keyword evidence="3" id="KW-1185">Reference proteome</keyword>
<reference evidence="2" key="1">
    <citation type="journal article" date="2020" name="Stud. Mycol.">
        <title>101 Dothideomycetes genomes: a test case for predicting lifestyles and emergence of pathogens.</title>
        <authorList>
            <person name="Haridas S."/>
            <person name="Albert R."/>
            <person name="Binder M."/>
            <person name="Bloem J."/>
            <person name="Labutti K."/>
            <person name="Salamov A."/>
            <person name="Andreopoulos B."/>
            <person name="Baker S."/>
            <person name="Barry K."/>
            <person name="Bills G."/>
            <person name="Bluhm B."/>
            <person name="Cannon C."/>
            <person name="Castanera R."/>
            <person name="Culley D."/>
            <person name="Daum C."/>
            <person name="Ezra D."/>
            <person name="Gonzalez J."/>
            <person name="Henrissat B."/>
            <person name="Kuo A."/>
            <person name="Liang C."/>
            <person name="Lipzen A."/>
            <person name="Lutzoni F."/>
            <person name="Magnuson J."/>
            <person name="Mondo S."/>
            <person name="Nolan M."/>
            <person name="Ohm R."/>
            <person name="Pangilinan J."/>
            <person name="Park H.-J."/>
            <person name="Ramirez L."/>
            <person name="Alfaro M."/>
            <person name="Sun H."/>
            <person name="Tritt A."/>
            <person name="Yoshinaga Y."/>
            <person name="Zwiers L.-H."/>
            <person name="Turgeon B."/>
            <person name="Goodwin S."/>
            <person name="Spatafora J."/>
            <person name="Crous P."/>
            <person name="Grigoriev I."/>
        </authorList>
    </citation>
    <scope>NUCLEOTIDE SEQUENCE</scope>
    <source>
        <strain evidence="2">ATCC 16933</strain>
    </source>
</reference>
<feature type="region of interest" description="Disordered" evidence="1">
    <location>
        <begin position="178"/>
        <end position="207"/>
    </location>
</feature>
<proteinExistence type="predicted"/>